<evidence type="ECO:0000256" key="1">
    <source>
        <dbReference type="SAM" id="MobiDB-lite"/>
    </source>
</evidence>
<reference evidence="2 3" key="1">
    <citation type="submission" date="2015-04" db="EMBL/GenBank/DDBJ databases">
        <title>Complete genome sequence of Schizopora paradoxa KUC8140, a cosmopolitan wood degrader in East Asia.</title>
        <authorList>
            <consortium name="DOE Joint Genome Institute"/>
            <person name="Min B."/>
            <person name="Park H."/>
            <person name="Jang Y."/>
            <person name="Kim J.-J."/>
            <person name="Kim K.H."/>
            <person name="Pangilinan J."/>
            <person name="Lipzen A."/>
            <person name="Riley R."/>
            <person name="Grigoriev I.V."/>
            <person name="Spatafora J.W."/>
            <person name="Choi I.-G."/>
        </authorList>
    </citation>
    <scope>NUCLEOTIDE SEQUENCE [LARGE SCALE GENOMIC DNA]</scope>
    <source>
        <strain evidence="2 3">KUC8140</strain>
    </source>
</reference>
<sequence>MKPSQRPTCTGIRVRSTQDANVLFHAVTLGMLPMVQRRLDAADRAALRSGCVYVWEERSPASDATGTGMERFTEGRHWHPSRVRDDFLLYLEKDWDTTDSHLAEKNQLLRRHHESGSSSPYRNSAYPTQQPRRVPMIKQTYSVWVNLGHSLKKWHMNAYYTEDSLEQLLTVDDVDVLANLRVPHECYQRARAGTSSSTRTRDRGTGREVPGGDMPRMRTPRRNSTASVTSSHSSDRENSSHPGLSPLSMHHRTYAAFPSSIPPSSASYQPQLPSSPEHGSSGSNSPTSPIQMPPFIPSMQRLPLTTSVSSAYTSLPSPPHENSAPCMRSPMSSAAGSFSAVPSNAENQRFKLVPLDRLASNRVLPREPADDEILRSFRPL</sequence>
<dbReference type="InterPro" id="IPR018608">
    <property type="entry name" value="Gti1/Pac2"/>
</dbReference>
<feature type="region of interest" description="Disordered" evidence="1">
    <location>
        <begin position="110"/>
        <end position="133"/>
    </location>
</feature>
<dbReference type="AlphaFoldDB" id="A0A0H2S456"/>
<dbReference type="Proteomes" id="UP000053477">
    <property type="component" value="Unassembled WGS sequence"/>
</dbReference>
<dbReference type="PANTHER" id="PTHR28027:SF2">
    <property type="entry name" value="TRANSCRIPTIONAL REGULATOR MIT1"/>
    <property type="match status" value="1"/>
</dbReference>
<evidence type="ECO:0000313" key="3">
    <source>
        <dbReference type="Proteomes" id="UP000053477"/>
    </source>
</evidence>
<feature type="compositionally biased region" description="Low complexity" evidence="1">
    <location>
        <begin position="274"/>
        <end position="286"/>
    </location>
</feature>
<feature type="region of interest" description="Disordered" evidence="1">
    <location>
        <begin position="189"/>
        <end position="297"/>
    </location>
</feature>
<dbReference type="InParanoid" id="A0A0H2S456"/>
<proteinExistence type="predicted"/>
<protein>
    <recommendedName>
        <fullName evidence="4">cAMP-independent regulatory protein pac2</fullName>
    </recommendedName>
</protein>
<organism evidence="2 3">
    <name type="scientific">Schizopora paradoxa</name>
    <dbReference type="NCBI Taxonomy" id="27342"/>
    <lineage>
        <taxon>Eukaryota</taxon>
        <taxon>Fungi</taxon>
        <taxon>Dikarya</taxon>
        <taxon>Basidiomycota</taxon>
        <taxon>Agaricomycotina</taxon>
        <taxon>Agaricomycetes</taxon>
        <taxon>Hymenochaetales</taxon>
        <taxon>Schizoporaceae</taxon>
        <taxon>Schizopora</taxon>
    </lineage>
</organism>
<keyword evidence="3" id="KW-1185">Reference proteome</keyword>
<feature type="compositionally biased region" description="Polar residues" evidence="1">
    <location>
        <begin position="330"/>
        <end position="340"/>
    </location>
</feature>
<gene>
    <name evidence="2" type="ORF">SCHPADRAFT_915906</name>
</gene>
<dbReference type="STRING" id="27342.A0A0H2S456"/>
<dbReference type="GO" id="GO:0003677">
    <property type="term" value="F:DNA binding"/>
    <property type="evidence" value="ECO:0007669"/>
    <property type="project" value="TreeGrafter"/>
</dbReference>
<feature type="region of interest" description="Disordered" evidence="1">
    <location>
        <begin position="309"/>
        <end position="340"/>
    </location>
</feature>
<feature type="compositionally biased region" description="Low complexity" evidence="1">
    <location>
        <begin position="255"/>
        <end position="267"/>
    </location>
</feature>
<evidence type="ECO:0000313" key="2">
    <source>
        <dbReference type="EMBL" id="KLO11741.1"/>
    </source>
</evidence>
<dbReference type="Pfam" id="PF09729">
    <property type="entry name" value="Gti1_Pac2"/>
    <property type="match status" value="1"/>
</dbReference>
<dbReference type="EMBL" id="KQ085993">
    <property type="protein sequence ID" value="KLO11741.1"/>
    <property type="molecule type" value="Genomic_DNA"/>
</dbReference>
<dbReference type="PANTHER" id="PTHR28027">
    <property type="entry name" value="TRANSCRIPTIONAL REGULATOR MIT1"/>
    <property type="match status" value="1"/>
</dbReference>
<name>A0A0H2S456_9AGAM</name>
<evidence type="ECO:0008006" key="4">
    <source>
        <dbReference type="Google" id="ProtNLM"/>
    </source>
</evidence>
<feature type="compositionally biased region" description="Low complexity" evidence="1">
    <location>
        <begin position="189"/>
        <end position="198"/>
    </location>
</feature>
<dbReference type="OrthoDB" id="5572844at2759"/>
<accession>A0A0H2S456</accession>
<feature type="compositionally biased region" description="Polar residues" evidence="1">
    <location>
        <begin position="116"/>
        <end position="131"/>
    </location>
</feature>